<organism evidence="2 3">
    <name type="scientific">Streptomyces graminearus</name>
    <dbReference type="NCBI Taxonomy" id="284030"/>
    <lineage>
        <taxon>Bacteria</taxon>
        <taxon>Bacillati</taxon>
        <taxon>Actinomycetota</taxon>
        <taxon>Actinomycetes</taxon>
        <taxon>Kitasatosporales</taxon>
        <taxon>Streptomycetaceae</taxon>
        <taxon>Streptomyces</taxon>
    </lineage>
</organism>
<dbReference type="RefSeq" id="WP_346077225.1">
    <property type="nucleotide sequence ID" value="NZ_BAAATL010000005.1"/>
</dbReference>
<dbReference type="InterPro" id="IPR016181">
    <property type="entry name" value="Acyl_CoA_acyltransferase"/>
</dbReference>
<feature type="compositionally biased region" description="Basic and acidic residues" evidence="1">
    <location>
        <begin position="121"/>
        <end position="132"/>
    </location>
</feature>
<reference evidence="2 3" key="1">
    <citation type="journal article" date="2019" name="Int. J. Syst. Evol. Microbiol.">
        <title>The Global Catalogue of Microorganisms (GCM) 10K type strain sequencing project: providing services to taxonomists for standard genome sequencing and annotation.</title>
        <authorList>
            <consortium name="The Broad Institute Genomics Platform"/>
            <consortium name="The Broad Institute Genome Sequencing Center for Infectious Disease"/>
            <person name="Wu L."/>
            <person name="Ma J."/>
        </authorList>
    </citation>
    <scope>NUCLEOTIDE SEQUENCE [LARGE SCALE GENOMIC DNA]</scope>
    <source>
        <strain evidence="2 3">JCM 6923</strain>
    </source>
</reference>
<proteinExistence type="predicted"/>
<sequence>MGREQAVLRAEDERFQLVAEAARTGQVAGAVGSYRTDPGAGWFEHGVMIGADRRRSSCAAGATTLSLRHMFEERRHHHRYQARALARSEPSLALQRRLMGCFRRGVRPETGPGRRVRRGRPVADHHQFESRRPSMARRLSREQAAQK</sequence>
<dbReference type="Gene3D" id="3.40.630.30">
    <property type="match status" value="1"/>
</dbReference>
<gene>
    <name evidence="2" type="ORF">GCM10010422_13490</name>
</gene>
<name>A0ABN3KUS0_9ACTN</name>
<keyword evidence="3" id="KW-1185">Reference proteome</keyword>
<dbReference type="SUPFAM" id="SSF55729">
    <property type="entry name" value="Acyl-CoA N-acyltransferases (Nat)"/>
    <property type="match status" value="1"/>
</dbReference>
<evidence type="ECO:0000313" key="3">
    <source>
        <dbReference type="Proteomes" id="UP001501721"/>
    </source>
</evidence>
<comment type="caution">
    <text evidence="2">The sequence shown here is derived from an EMBL/GenBank/DDBJ whole genome shotgun (WGS) entry which is preliminary data.</text>
</comment>
<evidence type="ECO:0000313" key="2">
    <source>
        <dbReference type="EMBL" id="GAA2472175.1"/>
    </source>
</evidence>
<protein>
    <submittedName>
        <fullName evidence="2">Uncharacterized protein</fullName>
    </submittedName>
</protein>
<feature type="region of interest" description="Disordered" evidence="1">
    <location>
        <begin position="104"/>
        <end position="147"/>
    </location>
</feature>
<dbReference type="Proteomes" id="UP001501721">
    <property type="component" value="Unassembled WGS sequence"/>
</dbReference>
<accession>A0ABN3KUS0</accession>
<dbReference type="EMBL" id="BAAATL010000005">
    <property type="protein sequence ID" value="GAA2472175.1"/>
    <property type="molecule type" value="Genomic_DNA"/>
</dbReference>
<evidence type="ECO:0000256" key="1">
    <source>
        <dbReference type="SAM" id="MobiDB-lite"/>
    </source>
</evidence>